<dbReference type="Gene3D" id="3.20.20.120">
    <property type="entry name" value="Enolase-like C-terminal domain"/>
    <property type="match status" value="1"/>
</dbReference>
<dbReference type="InterPro" id="IPR036849">
    <property type="entry name" value="Enolase-like_C_sf"/>
</dbReference>
<dbReference type="GO" id="GO:0016854">
    <property type="term" value="F:racemase and epimerase activity"/>
    <property type="evidence" value="ECO:0007669"/>
    <property type="project" value="UniProtKB-ARBA"/>
</dbReference>
<dbReference type="InterPro" id="IPR029065">
    <property type="entry name" value="Enolase_C-like"/>
</dbReference>
<sequence>MNRREFLGYTGALTAVGLNGFSPESQAMSKPKKPLANIKIRNVSSNFEREPLNPYRFKGSAITDSWQAIALLESESGIRKIGLGTQGVLWSDSSVFAAHSESAGNALMYAMSERALQLIKGTSFTTPVELLDTVLPEVLAYGKKITGNPNLRKTFALNALVCVDNAAWLLYAQENKLTRFDDMIPAAYRPGLSYRHKAVASIPSFSVGTTAERIKTAADEGYFIMKLKTGSAGTQAEMIEKDIAFLTAVHKAIGHYETPYTKTGKIPYYFDANGRYEKKETLLRFLDHAKKIGAFDQIAVIEEPFEENNEVFVGDLGVRVAADESAHTVEDAARRIEQGYSAIAVKAIAKTLSMTMKITQLAYEKKIPCFCADLTVNPILVDWNKAVAARLSPFPGMTVGLQETNGHQYYKNWDKLMSYHPKAGAAWTKTVKGVYPTDQSFYDQSGGILEPSAHYEALFADK</sequence>
<dbReference type="OrthoDB" id="1099889at2"/>
<feature type="domain" description="Enolase C-terminal" evidence="1">
    <location>
        <begin position="211"/>
        <end position="389"/>
    </location>
</feature>
<reference evidence="2 3" key="1">
    <citation type="submission" date="2018-06" db="EMBL/GenBank/DDBJ databases">
        <title>Genomic Encyclopedia of Archaeal and Bacterial Type Strains, Phase II (KMG-II): from individual species to whole genera.</title>
        <authorList>
            <person name="Goeker M."/>
        </authorList>
    </citation>
    <scope>NUCLEOTIDE SEQUENCE [LARGE SCALE GENOMIC DNA]</scope>
    <source>
        <strain evidence="2 3">DSM 21851</strain>
    </source>
</reference>
<comment type="caution">
    <text evidence="2">The sequence shown here is derived from an EMBL/GenBank/DDBJ whole genome shotgun (WGS) entry which is preliminary data.</text>
</comment>
<dbReference type="EMBL" id="QLMC01000003">
    <property type="protein sequence ID" value="RAJ97739.1"/>
    <property type="molecule type" value="Genomic_DNA"/>
</dbReference>
<proteinExistence type="predicted"/>
<evidence type="ECO:0000259" key="1">
    <source>
        <dbReference type="Pfam" id="PF13378"/>
    </source>
</evidence>
<dbReference type="Proteomes" id="UP000248790">
    <property type="component" value="Unassembled WGS sequence"/>
</dbReference>
<dbReference type="RefSeq" id="WP_111628706.1">
    <property type="nucleotide sequence ID" value="NZ_QLMC01000003.1"/>
</dbReference>
<gene>
    <name evidence="2" type="ORF">LX87_02642</name>
</gene>
<organism evidence="2 3">
    <name type="scientific">Larkinella arboricola</name>
    <dbReference type="NCBI Taxonomy" id="643671"/>
    <lineage>
        <taxon>Bacteria</taxon>
        <taxon>Pseudomonadati</taxon>
        <taxon>Bacteroidota</taxon>
        <taxon>Cytophagia</taxon>
        <taxon>Cytophagales</taxon>
        <taxon>Spirosomataceae</taxon>
        <taxon>Larkinella</taxon>
    </lineage>
</organism>
<evidence type="ECO:0000313" key="2">
    <source>
        <dbReference type="EMBL" id="RAJ97739.1"/>
    </source>
</evidence>
<name>A0A327WX41_LARAB</name>
<dbReference type="SUPFAM" id="SSF51604">
    <property type="entry name" value="Enolase C-terminal domain-like"/>
    <property type="match status" value="1"/>
</dbReference>
<protein>
    <submittedName>
        <fullName evidence="2">Enolase-like protein</fullName>
    </submittedName>
</protein>
<keyword evidence="3" id="KW-1185">Reference proteome</keyword>
<dbReference type="AlphaFoldDB" id="A0A327WX41"/>
<evidence type="ECO:0000313" key="3">
    <source>
        <dbReference type="Proteomes" id="UP000248790"/>
    </source>
</evidence>
<accession>A0A327WX41</accession>
<dbReference type="Pfam" id="PF13378">
    <property type="entry name" value="MR_MLE_C"/>
    <property type="match status" value="1"/>
</dbReference>